<reference evidence="1" key="1">
    <citation type="submission" date="2021-06" db="EMBL/GenBank/DDBJ databases">
        <authorList>
            <person name="Kallberg Y."/>
            <person name="Tangrot J."/>
            <person name="Rosling A."/>
        </authorList>
    </citation>
    <scope>NUCLEOTIDE SEQUENCE</scope>
    <source>
        <strain evidence="1">MA461A</strain>
    </source>
</reference>
<accession>A0ACA9SAS6</accession>
<gene>
    <name evidence="1" type="ORF">RPERSI_LOCUS28991</name>
</gene>
<name>A0ACA9SAS6_9GLOM</name>
<keyword evidence="2" id="KW-1185">Reference proteome</keyword>
<proteinExistence type="predicted"/>
<evidence type="ECO:0000313" key="1">
    <source>
        <dbReference type="EMBL" id="CAG8833879.1"/>
    </source>
</evidence>
<protein>
    <submittedName>
        <fullName evidence="1">1464_t:CDS:1</fullName>
    </submittedName>
</protein>
<dbReference type="EMBL" id="CAJVQC010107630">
    <property type="protein sequence ID" value="CAG8833879.1"/>
    <property type="molecule type" value="Genomic_DNA"/>
</dbReference>
<organism evidence="1 2">
    <name type="scientific">Racocetra persica</name>
    <dbReference type="NCBI Taxonomy" id="160502"/>
    <lineage>
        <taxon>Eukaryota</taxon>
        <taxon>Fungi</taxon>
        <taxon>Fungi incertae sedis</taxon>
        <taxon>Mucoromycota</taxon>
        <taxon>Glomeromycotina</taxon>
        <taxon>Glomeromycetes</taxon>
        <taxon>Diversisporales</taxon>
        <taxon>Gigasporaceae</taxon>
        <taxon>Racocetra</taxon>
    </lineage>
</organism>
<feature type="non-terminal residue" evidence="1">
    <location>
        <position position="78"/>
    </location>
</feature>
<comment type="caution">
    <text evidence="1">The sequence shown here is derived from an EMBL/GenBank/DDBJ whole genome shotgun (WGS) entry which is preliminary data.</text>
</comment>
<evidence type="ECO:0000313" key="2">
    <source>
        <dbReference type="Proteomes" id="UP000789920"/>
    </source>
</evidence>
<sequence>MKLINVNATITGIEVTYSDGSQSRWPTEITPRQDGHGNISYYRPIIESSEKKLQLYLTKLGEALAKVLCKNSDVDISN</sequence>
<dbReference type="Proteomes" id="UP000789920">
    <property type="component" value="Unassembled WGS sequence"/>
</dbReference>